<evidence type="ECO:0000313" key="2">
    <source>
        <dbReference type="Proteomes" id="UP001152759"/>
    </source>
</evidence>
<gene>
    <name evidence="1" type="ORF">BEMITA_LOCUS11681</name>
</gene>
<keyword evidence="2" id="KW-1185">Reference proteome</keyword>
<protein>
    <submittedName>
        <fullName evidence="1">Uncharacterized protein</fullName>
    </submittedName>
</protein>
<accession>A0A9P0AF93</accession>
<sequence length="508" mass="58983">MDEWQETEWESTVSNLINVDIYETVLAAIGENSAFARKLFHTQSHNNMILLLRRLYQNVQNITNYDGFKKDVVFLFSDGSRVSERVLQRKVVQRRKNILVFHSRTRNFYPIKRTRSLETTIAFNNTNLIPQKFILRIIVQRLHLSQDYDRCHYRLCFDKEIKSDGTRYKISCELEYPAQSKYDDICRYEQKLIELSLGFLETCTFDPDPMTYQEMFSCVVPKIQLWNCFNPHDRFKWAYKWNGIKAKMIMRNETDASLWPDANNITSVKCTGDLSKLFGLCLQVEILEDRIVLVEFVAASFGMEIYSVEPNSNVEALESLRVETLDSSLSTNEDIVFGTVGDKPLHIQQFYKSILPTNYDRRKHDGFIIVQQDLIIKWKVPTIDVKCIGQGRYIVGSQSNPIVVIDEYSAAEKNMPKCAVKTTPITSGRKRTKIIAHKVQDDTLGTDVIGGVYELSPDLKILRQRKDRITHSTEKEFRTFLKSVLLMRLSGSDGLRQHHNVMAYSDKE</sequence>
<dbReference type="EMBL" id="OU963868">
    <property type="protein sequence ID" value="CAH0393258.1"/>
    <property type="molecule type" value="Genomic_DNA"/>
</dbReference>
<dbReference type="AlphaFoldDB" id="A0A9P0AF93"/>
<name>A0A9P0AF93_BEMTA</name>
<dbReference type="Proteomes" id="UP001152759">
    <property type="component" value="Chromosome 7"/>
</dbReference>
<reference evidence="1" key="1">
    <citation type="submission" date="2021-12" db="EMBL/GenBank/DDBJ databases">
        <authorList>
            <person name="King R."/>
        </authorList>
    </citation>
    <scope>NUCLEOTIDE SEQUENCE</scope>
</reference>
<organism evidence="1 2">
    <name type="scientific">Bemisia tabaci</name>
    <name type="common">Sweetpotato whitefly</name>
    <name type="synonym">Aleurodes tabaci</name>
    <dbReference type="NCBI Taxonomy" id="7038"/>
    <lineage>
        <taxon>Eukaryota</taxon>
        <taxon>Metazoa</taxon>
        <taxon>Ecdysozoa</taxon>
        <taxon>Arthropoda</taxon>
        <taxon>Hexapoda</taxon>
        <taxon>Insecta</taxon>
        <taxon>Pterygota</taxon>
        <taxon>Neoptera</taxon>
        <taxon>Paraneoptera</taxon>
        <taxon>Hemiptera</taxon>
        <taxon>Sternorrhyncha</taxon>
        <taxon>Aleyrodoidea</taxon>
        <taxon>Aleyrodidae</taxon>
        <taxon>Aleyrodinae</taxon>
        <taxon>Bemisia</taxon>
    </lineage>
</organism>
<evidence type="ECO:0000313" key="1">
    <source>
        <dbReference type="EMBL" id="CAH0393258.1"/>
    </source>
</evidence>
<proteinExistence type="predicted"/>